<accession>A0A6J4LE91</accession>
<dbReference type="AlphaFoldDB" id="A0A6J4LE91"/>
<dbReference type="Gene3D" id="3.30.530.20">
    <property type="match status" value="1"/>
</dbReference>
<name>A0A6J4LE91_9ACTN</name>
<feature type="non-terminal residue" evidence="1">
    <location>
        <position position="157"/>
    </location>
</feature>
<dbReference type="EMBL" id="CADCUE010000105">
    <property type="protein sequence ID" value="CAA9329782.1"/>
    <property type="molecule type" value="Genomic_DNA"/>
</dbReference>
<dbReference type="InterPro" id="IPR010419">
    <property type="entry name" value="CO_DH_gsu"/>
</dbReference>
<dbReference type="SUPFAM" id="SSF55961">
    <property type="entry name" value="Bet v1-like"/>
    <property type="match status" value="1"/>
</dbReference>
<dbReference type="Pfam" id="PF06240">
    <property type="entry name" value="COXG"/>
    <property type="match status" value="1"/>
</dbReference>
<reference evidence="1" key="1">
    <citation type="submission" date="2020-02" db="EMBL/GenBank/DDBJ databases">
        <authorList>
            <person name="Meier V. D."/>
        </authorList>
    </citation>
    <scope>NUCLEOTIDE SEQUENCE</scope>
    <source>
        <strain evidence="1">AVDCRST_MAG16</strain>
    </source>
</reference>
<sequence>MKLENRFTVPVPVDEAWNVLLDVERIAPCMPGATLTSVDGDAFEGTVKVKVGPINLTYGGKARFVSKDDATHVAVIDGSGKETRGTGTAKALITCRLVDKGESTDVEVDTDLNVTGKPAQFGRGVLADVSGKLVDQFAACLSDEIRSGTPSVEVPAP</sequence>
<proteinExistence type="predicted"/>
<protein>
    <submittedName>
        <fullName evidence="1">Carbon monoxide dehydrogenase G protein</fullName>
    </submittedName>
</protein>
<dbReference type="PANTHER" id="PTHR38588:SF1">
    <property type="entry name" value="BLL0334 PROTEIN"/>
    <property type="match status" value="1"/>
</dbReference>
<dbReference type="PANTHER" id="PTHR38588">
    <property type="entry name" value="BLL0334 PROTEIN"/>
    <property type="match status" value="1"/>
</dbReference>
<organism evidence="1">
    <name type="scientific">uncultured Frankineae bacterium</name>
    <dbReference type="NCBI Taxonomy" id="437475"/>
    <lineage>
        <taxon>Bacteria</taxon>
        <taxon>Bacillati</taxon>
        <taxon>Actinomycetota</taxon>
        <taxon>Actinomycetes</taxon>
        <taxon>Frankiales</taxon>
        <taxon>environmental samples</taxon>
    </lineage>
</organism>
<dbReference type="CDD" id="cd07823">
    <property type="entry name" value="SRPBCC_5"/>
    <property type="match status" value="1"/>
</dbReference>
<evidence type="ECO:0000313" key="1">
    <source>
        <dbReference type="EMBL" id="CAA9329782.1"/>
    </source>
</evidence>
<dbReference type="InterPro" id="IPR023393">
    <property type="entry name" value="START-like_dom_sf"/>
</dbReference>
<gene>
    <name evidence="1" type="ORF">AVDCRST_MAG16-1236</name>
</gene>